<name>A0AAN9CH72_9TELE</name>
<proteinExistence type="predicted"/>
<sequence>MDKNVDKVIDKAAGVAKEKVGAMIGGKKAGGAKDQKGEAGIGDMLSGAVGKAATDAAGNKAAEQALAFGKGLIK</sequence>
<organism evidence="1 2">
    <name type="scientific">Phoxinus phoxinus</name>
    <name type="common">Eurasian minnow</name>
    <dbReference type="NCBI Taxonomy" id="58324"/>
    <lineage>
        <taxon>Eukaryota</taxon>
        <taxon>Metazoa</taxon>
        <taxon>Chordata</taxon>
        <taxon>Craniata</taxon>
        <taxon>Vertebrata</taxon>
        <taxon>Euteleostomi</taxon>
        <taxon>Actinopterygii</taxon>
        <taxon>Neopterygii</taxon>
        <taxon>Teleostei</taxon>
        <taxon>Ostariophysi</taxon>
        <taxon>Cypriniformes</taxon>
        <taxon>Leuciscidae</taxon>
        <taxon>Phoxininae</taxon>
        <taxon>Phoxinus</taxon>
    </lineage>
</organism>
<reference evidence="1 2" key="1">
    <citation type="submission" date="2024-02" db="EMBL/GenBank/DDBJ databases">
        <title>Chromosome-level genome assembly of the Eurasian Minnow (Phoxinus phoxinus).</title>
        <authorList>
            <person name="Oriowo T.O."/>
            <person name="Martin S."/>
            <person name="Stange M."/>
            <person name="Chrysostomakis Y."/>
            <person name="Brown T."/>
            <person name="Winkler S."/>
            <person name="Kukowka S."/>
            <person name="Myers E.W."/>
            <person name="Bohne A."/>
        </authorList>
    </citation>
    <scope>NUCLEOTIDE SEQUENCE [LARGE SCALE GENOMIC DNA]</scope>
    <source>
        <strain evidence="1">ZFMK-TIS-60720</strain>
        <tissue evidence="1">Whole Organism</tissue>
    </source>
</reference>
<gene>
    <name evidence="1" type="ORF">R3I93_017994</name>
</gene>
<dbReference type="Proteomes" id="UP001364617">
    <property type="component" value="Unassembled WGS sequence"/>
</dbReference>
<dbReference type="EMBL" id="JAYKXH010000019">
    <property type="protein sequence ID" value="KAK7134747.1"/>
    <property type="molecule type" value="Genomic_DNA"/>
</dbReference>
<evidence type="ECO:0000313" key="2">
    <source>
        <dbReference type="Proteomes" id="UP001364617"/>
    </source>
</evidence>
<comment type="caution">
    <text evidence="1">The sequence shown here is derived from an EMBL/GenBank/DDBJ whole genome shotgun (WGS) entry which is preliminary data.</text>
</comment>
<protein>
    <submittedName>
        <fullName evidence="1">Uncharacterized protein</fullName>
    </submittedName>
</protein>
<dbReference type="AlphaFoldDB" id="A0AAN9CH72"/>
<accession>A0AAN9CH72</accession>
<keyword evidence="2" id="KW-1185">Reference proteome</keyword>
<evidence type="ECO:0000313" key="1">
    <source>
        <dbReference type="EMBL" id="KAK7134747.1"/>
    </source>
</evidence>